<organism evidence="1 2">
    <name type="scientific">Manihot esculenta</name>
    <name type="common">Cassava</name>
    <name type="synonym">Jatropha manihot</name>
    <dbReference type="NCBI Taxonomy" id="3983"/>
    <lineage>
        <taxon>Eukaryota</taxon>
        <taxon>Viridiplantae</taxon>
        <taxon>Streptophyta</taxon>
        <taxon>Embryophyta</taxon>
        <taxon>Tracheophyta</taxon>
        <taxon>Spermatophyta</taxon>
        <taxon>Magnoliopsida</taxon>
        <taxon>eudicotyledons</taxon>
        <taxon>Gunneridae</taxon>
        <taxon>Pentapetalae</taxon>
        <taxon>rosids</taxon>
        <taxon>fabids</taxon>
        <taxon>Malpighiales</taxon>
        <taxon>Euphorbiaceae</taxon>
        <taxon>Crotonoideae</taxon>
        <taxon>Manihoteae</taxon>
        <taxon>Manihot</taxon>
    </lineage>
</organism>
<reference evidence="2" key="1">
    <citation type="journal article" date="2016" name="Nat. Biotechnol.">
        <title>Sequencing wild and cultivated cassava and related species reveals extensive interspecific hybridization and genetic diversity.</title>
        <authorList>
            <person name="Bredeson J.V."/>
            <person name="Lyons J.B."/>
            <person name="Prochnik S.E."/>
            <person name="Wu G.A."/>
            <person name="Ha C.M."/>
            <person name="Edsinger-Gonzales E."/>
            <person name="Grimwood J."/>
            <person name="Schmutz J."/>
            <person name="Rabbi I.Y."/>
            <person name="Egesi C."/>
            <person name="Nauluvula P."/>
            <person name="Lebot V."/>
            <person name="Ndunguru J."/>
            <person name="Mkamilo G."/>
            <person name="Bart R.S."/>
            <person name="Setter T.L."/>
            <person name="Gleadow R.M."/>
            <person name="Kulakow P."/>
            <person name="Ferguson M.E."/>
            <person name="Rounsley S."/>
            <person name="Rokhsar D.S."/>
        </authorList>
    </citation>
    <scope>NUCLEOTIDE SEQUENCE [LARGE SCALE GENOMIC DNA]</scope>
    <source>
        <strain evidence="2">cv. AM560-2</strain>
    </source>
</reference>
<dbReference type="Proteomes" id="UP000091857">
    <property type="component" value="Chromosome 12"/>
</dbReference>
<sequence length="149" mass="17023">MCTLILLRMFTLHTNFRKQKSEIKQLKPAGDVESVIRAAEVTTRRVATAEPNGAAERKGAGGDDWTRGSDRRRRLNQTQGQRTLQGYKMDEQRRRRLDQDERQEAMAGPEGLSGGDDWTRCSGREQSDREIGRERAAVRRSLSFEKICN</sequence>
<evidence type="ECO:0000313" key="1">
    <source>
        <dbReference type="EMBL" id="KAG8642243.1"/>
    </source>
</evidence>
<protein>
    <submittedName>
        <fullName evidence="1">Uncharacterized protein</fullName>
    </submittedName>
</protein>
<dbReference type="EMBL" id="CM004398">
    <property type="protein sequence ID" value="KAG8642243.1"/>
    <property type="molecule type" value="Genomic_DNA"/>
</dbReference>
<gene>
    <name evidence="1" type="ORF">MANES_12G070350v8</name>
</gene>
<proteinExistence type="predicted"/>
<keyword evidence="2" id="KW-1185">Reference proteome</keyword>
<comment type="caution">
    <text evidence="1">The sequence shown here is derived from an EMBL/GenBank/DDBJ whole genome shotgun (WGS) entry which is preliminary data.</text>
</comment>
<evidence type="ECO:0000313" key="2">
    <source>
        <dbReference type="Proteomes" id="UP000091857"/>
    </source>
</evidence>
<name>A0ACB7GRY1_MANES</name>
<accession>A0ACB7GRY1</accession>